<dbReference type="OrthoDB" id="5290748at2"/>
<comment type="caution">
    <text evidence="2">The sequence shown here is derived from an EMBL/GenBank/DDBJ whole genome shotgun (WGS) entry which is preliminary data.</text>
</comment>
<dbReference type="RefSeq" id="WP_106060967.1">
    <property type="nucleotide sequence ID" value="NZ_PVXQ01000047.1"/>
</dbReference>
<dbReference type="AlphaFoldDB" id="A0A2T0B8T1"/>
<feature type="domain" description="DUF4130" evidence="1">
    <location>
        <begin position="83"/>
        <end position="243"/>
    </location>
</feature>
<dbReference type="InterPro" id="IPR023875">
    <property type="entry name" value="DNA_repair_put"/>
</dbReference>
<evidence type="ECO:0000313" key="3">
    <source>
        <dbReference type="Proteomes" id="UP000239471"/>
    </source>
</evidence>
<gene>
    <name evidence="2" type="ORF">CLVI_30810</name>
</gene>
<proteinExistence type="predicted"/>
<reference evidence="2 3" key="1">
    <citation type="submission" date="2018-03" db="EMBL/GenBank/DDBJ databases">
        <title>Genome sequence of Clostridium vincentii DSM 10228.</title>
        <authorList>
            <person name="Poehlein A."/>
            <person name="Daniel R."/>
        </authorList>
    </citation>
    <scope>NUCLEOTIDE SEQUENCE [LARGE SCALE GENOMIC DNA]</scope>
    <source>
        <strain evidence="2 3">DSM 10228</strain>
    </source>
</reference>
<sequence>MKIFLYDGSFEGLLTCIYESFYTKAPPEWIYNKIDFNEFLLGEVISIATDTNKFKKVKDGIINKIDPLAFKKIYLVYLSNYKDKEIVILTYLKTAFKLKKDVHNFLNLDIVRLVDAINKRVSLESHRFEGFIRFNYINDRFLYSAIEPDNDILELIAEHFKNRFSNEYLIIHDIFRNKALIYDSKSYEIVPMNIEDYEELKNYNDKYTVLWKEYFKSTTIIERKNSKLQKRMMPKRYWKHLVETK</sequence>
<organism evidence="2 3">
    <name type="scientific">Clostridium vincentii</name>
    <dbReference type="NCBI Taxonomy" id="52704"/>
    <lineage>
        <taxon>Bacteria</taxon>
        <taxon>Bacillati</taxon>
        <taxon>Bacillota</taxon>
        <taxon>Clostridia</taxon>
        <taxon>Eubacteriales</taxon>
        <taxon>Clostridiaceae</taxon>
        <taxon>Clostridium</taxon>
    </lineage>
</organism>
<protein>
    <recommendedName>
        <fullName evidence="1">DUF4130 domain-containing protein</fullName>
    </recommendedName>
</protein>
<dbReference type="NCBIfam" id="TIGR03915">
    <property type="entry name" value="SAM_7_link_chp"/>
    <property type="match status" value="1"/>
</dbReference>
<dbReference type="InterPro" id="IPR025404">
    <property type="entry name" value="DUF4130"/>
</dbReference>
<accession>A0A2T0B8T1</accession>
<dbReference type="EMBL" id="PVXQ01000047">
    <property type="protein sequence ID" value="PRR80291.1"/>
    <property type="molecule type" value="Genomic_DNA"/>
</dbReference>
<dbReference type="Pfam" id="PF13566">
    <property type="entry name" value="DUF4130"/>
    <property type="match status" value="1"/>
</dbReference>
<keyword evidence="3" id="KW-1185">Reference proteome</keyword>
<evidence type="ECO:0000259" key="1">
    <source>
        <dbReference type="Pfam" id="PF13566"/>
    </source>
</evidence>
<name>A0A2T0B8T1_9CLOT</name>
<dbReference type="Proteomes" id="UP000239471">
    <property type="component" value="Unassembled WGS sequence"/>
</dbReference>
<evidence type="ECO:0000313" key="2">
    <source>
        <dbReference type="EMBL" id="PRR80291.1"/>
    </source>
</evidence>